<name>A0A250X6W0_9CHLO</name>
<gene>
    <name evidence="3" type="ORF">CEUSTIGMA_g6061.t1</name>
</gene>
<dbReference type="CDD" id="cd00552">
    <property type="entry name" value="RaiA"/>
    <property type="match status" value="1"/>
</dbReference>
<dbReference type="Proteomes" id="UP000232323">
    <property type="component" value="Unassembled WGS sequence"/>
</dbReference>
<dbReference type="InterPro" id="IPR050574">
    <property type="entry name" value="HPF/YfiA_ribosome-assoc"/>
</dbReference>
<accession>A0A250X6W0</accession>
<dbReference type="STRING" id="1157962.A0A250X6W0"/>
<dbReference type="PANTHER" id="PTHR33231">
    <property type="entry name" value="30S RIBOSOMAL PROTEIN"/>
    <property type="match status" value="1"/>
</dbReference>
<dbReference type="EMBL" id="BEGY01000034">
    <property type="protein sequence ID" value="GAX78622.1"/>
    <property type="molecule type" value="Genomic_DNA"/>
</dbReference>
<dbReference type="GO" id="GO:0022627">
    <property type="term" value="C:cytosolic small ribosomal subunit"/>
    <property type="evidence" value="ECO:0007669"/>
    <property type="project" value="TreeGrafter"/>
</dbReference>
<dbReference type="InterPro" id="IPR038416">
    <property type="entry name" value="Ribosom_S30AE_C_sf"/>
</dbReference>
<dbReference type="NCBIfam" id="TIGR00741">
    <property type="entry name" value="yfiA"/>
    <property type="match status" value="1"/>
</dbReference>
<keyword evidence="1" id="KW-0810">Translation regulation</keyword>
<dbReference type="InterPro" id="IPR032528">
    <property type="entry name" value="Ribosom_S30AE_C"/>
</dbReference>
<proteinExistence type="predicted"/>
<evidence type="ECO:0000313" key="4">
    <source>
        <dbReference type="Proteomes" id="UP000232323"/>
    </source>
</evidence>
<feature type="domain" description="Sigma 54 modulation/S30EA ribosomal protein C-terminal" evidence="2">
    <location>
        <begin position="220"/>
        <end position="273"/>
    </location>
</feature>
<dbReference type="GO" id="GO:0043024">
    <property type="term" value="F:ribosomal small subunit binding"/>
    <property type="evidence" value="ECO:0007669"/>
    <property type="project" value="TreeGrafter"/>
</dbReference>
<dbReference type="PANTHER" id="PTHR33231:SF1">
    <property type="entry name" value="30S RIBOSOMAL PROTEIN"/>
    <property type="match status" value="1"/>
</dbReference>
<dbReference type="InterPro" id="IPR003489">
    <property type="entry name" value="RHF/RaiA"/>
</dbReference>
<reference evidence="3 4" key="1">
    <citation type="submission" date="2017-08" db="EMBL/GenBank/DDBJ databases">
        <title>Acidophilic green algal genome provides insights into adaptation to an acidic environment.</title>
        <authorList>
            <person name="Hirooka S."/>
            <person name="Hirose Y."/>
            <person name="Kanesaki Y."/>
            <person name="Higuchi S."/>
            <person name="Fujiwara T."/>
            <person name="Onuma R."/>
            <person name="Era A."/>
            <person name="Ohbayashi R."/>
            <person name="Uzuka A."/>
            <person name="Nozaki H."/>
            <person name="Yoshikawa H."/>
            <person name="Miyagishima S.Y."/>
        </authorList>
    </citation>
    <scope>NUCLEOTIDE SEQUENCE [LARGE SCALE GENOMIC DNA]</scope>
    <source>
        <strain evidence="3 4">NIES-2499</strain>
    </source>
</reference>
<dbReference type="Pfam" id="PF16321">
    <property type="entry name" value="Ribosom_S30AE_C"/>
    <property type="match status" value="1"/>
</dbReference>
<comment type="caution">
    <text evidence="3">The sequence shown here is derived from an EMBL/GenBank/DDBJ whole genome shotgun (WGS) entry which is preliminary data.</text>
</comment>
<protein>
    <recommendedName>
        <fullName evidence="2">Sigma 54 modulation/S30EA ribosomal protein C-terminal domain-containing protein</fullName>
    </recommendedName>
</protein>
<organism evidence="3 4">
    <name type="scientific">Chlamydomonas eustigma</name>
    <dbReference type="NCBI Taxonomy" id="1157962"/>
    <lineage>
        <taxon>Eukaryota</taxon>
        <taxon>Viridiplantae</taxon>
        <taxon>Chlorophyta</taxon>
        <taxon>core chlorophytes</taxon>
        <taxon>Chlorophyceae</taxon>
        <taxon>CS clade</taxon>
        <taxon>Chlamydomonadales</taxon>
        <taxon>Chlamydomonadaceae</taxon>
        <taxon>Chlamydomonas</taxon>
    </lineage>
</organism>
<sequence>MKSSVCAGATKSSLRLSALRPVCISRKVANMREFPTRPQNSRTFAVSVMNKVAAPASSNSAKAVKVVLQGRHLKVTEAIKLYVENKVAKACEHYNHIIKEVDVTLSARGGDTGSHGKKEQRVEVTIYTVKNGVVRVEEAEEILYAAIDLVCDKIDRKLAKVKALAVARGTWPGRAGPHAGKLEEKEFEEYRQEVLYETQVFEESEAMNKQFAKLNKEFPAEVRRTKKIALDLMTVDEAIDAMEAVGHDFFVFREMESGATQIIYRRQAEGYGILVPENRD</sequence>
<dbReference type="Pfam" id="PF02482">
    <property type="entry name" value="Ribosomal_S30AE"/>
    <property type="match status" value="1"/>
</dbReference>
<dbReference type="AlphaFoldDB" id="A0A250X6W0"/>
<dbReference type="Gene3D" id="3.30.505.50">
    <property type="entry name" value="Sigma 54 modulation/S30EA ribosomal protein, C-terminal domain"/>
    <property type="match status" value="1"/>
</dbReference>
<evidence type="ECO:0000313" key="3">
    <source>
        <dbReference type="EMBL" id="GAX78622.1"/>
    </source>
</evidence>
<dbReference type="Gene3D" id="3.30.160.100">
    <property type="entry name" value="Ribosome hibernation promotion factor-like"/>
    <property type="match status" value="1"/>
</dbReference>
<keyword evidence="4" id="KW-1185">Reference proteome</keyword>
<dbReference type="SUPFAM" id="SSF69754">
    <property type="entry name" value="Ribosome binding protein Y (YfiA homologue)"/>
    <property type="match status" value="1"/>
</dbReference>
<dbReference type="InterPro" id="IPR036567">
    <property type="entry name" value="RHF-like"/>
</dbReference>
<dbReference type="OrthoDB" id="10253151at2759"/>
<evidence type="ECO:0000259" key="2">
    <source>
        <dbReference type="Pfam" id="PF16321"/>
    </source>
</evidence>
<evidence type="ECO:0000256" key="1">
    <source>
        <dbReference type="ARBA" id="ARBA00022845"/>
    </source>
</evidence>
<dbReference type="GO" id="GO:0045900">
    <property type="term" value="P:negative regulation of translational elongation"/>
    <property type="evidence" value="ECO:0007669"/>
    <property type="project" value="TreeGrafter"/>
</dbReference>